<dbReference type="InterPro" id="IPR016024">
    <property type="entry name" value="ARM-type_fold"/>
</dbReference>
<dbReference type="PANTHER" id="PTHR16071:SF2">
    <property type="entry name" value="FIGNL1-INTERACTING REGULATOR OF RECOMBINATION AND MITOSIS"/>
    <property type="match status" value="1"/>
</dbReference>
<sequence length="872" mass="98511">MYQHADSRSEHIRVLKILTEMFLPHLNLAELEEECFSKLLPKVVKMFNDLMDELSNQAGGLSSQNTELRAVLRNILQTMVQVLEALSGCVRHVCSFEQTLVLESIRSLPSSVLHVLKNTFLHCKESESAYSGRLSMVADLLQALFKEAYSLQKVLMELLDRISLEPAAAEEVVAMVTVIHSLLDICSVISNMDHALHANTWKCIIKQSIKHQSLLEEQLRHNDIVFSLCEDMLITFQSCMQLAEQMYQSGTQQVTQSAECKLFQKTGKLCRFFAHSLVHYVKEFKSFVAQSCGRLHLLYLQIYSKFPPSAYASKLSDAHSGEINAVILVALDPLITQLLSLRPFVEEVLADRQQSSAELFLPQCLLLVTIMDKLPTLPEEVLGLWCQGSQFPKETPRLSLFQAMFLSFQQCYTELALPIHLPGVMMNGQAQSKVTLHHHVCVHLCAFIASVPRECFPPLERSLLAALLCPDTETALLSADAWCFLARYGSAELCKHHMIIISQLIKSCPGDCYQLSHLSLLLRRMMFLMTTQHQAKRFSPKEVENLQLWQHVLLKALTPDLRKQVVDDIMRSAGAVCSRWLEGRCMLVELEQVNTALSAMLCVCRESSEVIEEKTLAFVMGLISQLWTCMSVKQVRNQHCVQCTLRLLLSLSAIFVQNLDLQTICEVVTFLSSLQPLNSVDHIFLAALDFLASLGKFCFAQEVQGQVLPKLSSLFASLLAERSWLLHQHALEAFTHFAEETSHEEVVPKSLSSEEIKNNVVNFLNKKIVAVENEDTRVERLKSERTVLERLCAGLEPVSKEETGDLQPYRKRARQETPEEEEFEKVLHTAEHALKMLQSLLQQTPAPNWMAARLQGLATQIHSLSSCKLQGL</sequence>
<comment type="caution">
    <text evidence="2">The sequence shown here is derived from an EMBL/GenBank/DDBJ whole genome shotgun (WGS) entry which is preliminary data.</text>
</comment>
<feature type="region of interest" description="Disordered" evidence="1">
    <location>
        <begin position="802"/>
        <end position="821"/>
    </location>
</feature>
<dbReference type="AlphaFoldDB" id="A0AAD8G1B1"/>
<dbReference type="Proteomes" id="UP001230051">
    <property type="component" value="Unassembled WGS sequence"/>
</dbReference>
<accession>A0AAD8G1B1</accession>
<gene>
    <name evidence="2" type="ORF">AOXY_G16011</name>
</gene>
<organism evidence="2 3">
    <name type="scientific">Acipenser oxyrinchus oxyrinchus</name>
    <dbReference type="NCBI Taxonomy" id="40147"/>
    <lineage>
        <taxon>Eukaryota</taxon>
        <taxon>Metazoa</taxon>
        <taxon>Chordata</taxon>
        <taxon>Craniata</taxon>
        <taxon>Vertebrata</taxon>
        <taxon>Euteleostomi</taxon>
        <taxon>Actinopterygii</taxon>
        <taxon>Chondrostei</taxon>
        <taxon>Acipenseriformes</taxon>
        <taxon>Acipenseridae</taxon>
        <taxon>Acipenser</taxon>
    </lineage>
</organism>
<reference evidence="2" key="1">
    <citation type="submission" date="2022-02" db="EMBL/GenBank/DDBJ databases">
        <title>Atlantic sturgeon de novo genome assembly.</title>
        <authorList>
            <person name="Stock M."/>
            <person name="Klopp C."/>
            <person name="Guiguen Y."/>
            <person name="Cabau C."/>
            <person name="Parinello H."/>
            <person name="Santidrian Yebra-Pimentel E."/>
            <person name="Kuhl H."/>
            <person name="Dirks R.P."/>
            <person name="Guessner J."/>
            <person name="Wuertz S."/>
            <person name="Du K."/>
            <person name="Schartl M."/>
        </authorList>
    </citation>
    <scope>NUCLEOTIDE SEQUENCE</scope>
    <source>
        <strain evidence="2">STURGEONOMICS-FGT-2020</strain>
        <tissue evidence="2">Whole blood</tissue>
    </source>
</reference>
<dbReference type="SUPFAM" id="SSF48371">
    <property type="entry name" value="ARM repeat"/>
    <property type="match status" value="1"/>
</dbReference>
<evidence type="ECO:0000313" key="3">
    <source>
        <dbReference type="Proteomes" id="UP001230051"/>
    </source>
</evidence>
<proteinExistence type="predicted"/>
<dbReference type="EMBL" id="JAGXEW010000014">
    <property type="protein sequence ID" value="KAK1164028.1"/>
    <property type="molecule type" value="Genomic_DNA"/>
</dbReference>
<evidence type="ECO:0000256" key="1">
    <source>
        <dbReference type="SAM" id="MobiDB-lite"/>
    </source>
</evidence>
<dbReference type="InterPro" id="IPR027902">
    <property type="entry name" value="DUF4487"/>
</dbReference>
<name>A0AAD8G1B1_ACIOX</name>
<protein>
    <submittedName>
        <fullName evidence="2">Uncharacterized protein</fullName>
    </submittedName>
</protein>
<keyword evidence="3" id="KW-1185">Reference proteome</keyword>
<dbReference type="PANTHER" id="PTHR16071">
    <property type="entry name" value="CHROMOSOME 1 OPEN READING FRAME 112"/>
    <property type="match status" value="1"/>
</dbReference>
<evidence type="ECO:0000313" key="2">
    <source>
        <dbReference type="EMBL" id="KAK1164028.1"/>
    </source>
</evidence>
<dbReference type="Pfam" id="PF14868">
    <property type="entry name" value="DUF4487"/>
    <property type="match status" value="1"/>
</dbReference>